<keyword evidence="4 8" id="KW-0812">Transmembrane</keyword>
<feature type="transmembrane region" description="Helical" evidence="8">
    <location>
        <begin position="469"/>
        <end position="490"/>
    </location>
</feature>
<comment type="caution">
    <text evidence="11">The sequence shown here is derived from an EMBL/GenBank/DDBJ whole genome shotgun (WGS) entry which is preliminary data.</text>
</comment>
<dbReference type="PANTHER" id="PTHR24064">
    <property type="entry name" value="SOLUTE CARRIER FAMILY 22 MEMBER"/>
    <property type="match status" value="1"/>
</dbReference>
<evidence type="ECO:0000259" key="9">
    <source>
        <dbReference type="PROSITE" id="PS50850"/>
    </source>
</evidence>
<dbReference type="PROSITE" id="PS50850">
    <property type="entry name" value="MFS"/>
    <property type="match status" value="1"/>
</dbReference>
<dbReference type="Gene3D" id="1.20.1250.20">
    <property type="entry name" value="MFS general substrate transporter like domains"/>
    <property type="match status" value="2"/>
</dbReference>
<evidence type="ECO:0000259" key="10">
    <source>
        <dbReference type="PROSITE" id="PS51471"/>
    </source>
</evidence>
<keyword evidence="6 8" id="KW-0472">Membrane</keyword>
<dbReference type="AlphaFoldDB" id="A0A8H3U840"/>
<dbReference type="EMBL" id="WNWS01000654">
    <property type="protein sequence ID" value="KAE9964785.1"/>
    <property type="molecule type" value="Genomic_DNA"/>
</dbReference>
<dbReference type="InterPro" id="IPR036259">
    <property type="entry name" value="MFS_trans_sf"/>
</dbReference>
<evidence type="ECO:0000313" key="11">
    <source>
        <dbReference type="EMBL" id="KAE9964785.1"/>
    </source>
</evidence>
<dbReference type="InterPro" id="IPR026992">
    <property type="entry name" value="DIOX_N"/>
</dbReference>
<dbReference type="InterPro" id="IPR044861">
    <property type="entry name" value="IPNS-like_FE2OG_OXY"/>
</dbReference>
<dbReference type="InterPro" id="IPR005123">
    <property type="entry name" value="Oxoglu/Fe-dep_dioxygenase_dom"/>
</dbReference>
<protein>
    <submittedName>
        <fullName evidence="11">Uncharacterized protein</fullName>
    </submittedName>
</protein>
<feature type="transmembrane region" description="Helical" evidence="8">
    <location>
        <begin position="511"/>
        <end position="533"/>
    </location>
</feature>
<dbReference type="Pfam" id="PF00083">
    <property type="entry name" value="Sugar_tr"/>
    <property type="match status" value="1"/>
</dbReference>
<evidence type="ECO:0000256" key="4">
    <source>
        <dbReference type="ARBA" id="ARBA00022692"/>
    </source>
</evidence>
<dbReference type="Gene3D" id="2.60.120.330">
    <property type="entry name" value="B-lactam Antibiotic, Isopenicillin N Synthase, Chain"/>
    <property type="match status" value="1"/>
</dbReference>
<dbReference type="Pfam" id="PF03171">
    <property type="entry name" value="2OG-FeII_Oxy"/>
    <property type="match status" value="1"/>
</dbReference>
<dbReference type="GO" id="GO:0044283">
    <property type="term" value="P:small molecule biosynthetic process"/>
    <property type="evidence" value="ECO:0007669"/>
    <property type="project" value="UniProtKB-ARBA"/>
</dbReference>
<evidence type="ECO:0000256" key="3">
    <source>
        <dbReference type="ARBA" id="ARBA00022592"/>
    </source>
</evidence>
<evidence type="ECO:0000256" key="6">
    <source>
        <dbReference type="ARBA" id="ARBA00023136"/>
    </source>
</evidence>
<dbReference type="Proteomes" id="UP000447873">
    <property type="component" value="Unassembled WGS sequence"/>
</dbReference>
<evidence type="ECO:0000313" key="12">
    <source>
        <dbReference type="Proteomes" id="UP000447873"/>
    </source>
</evidence>
<dbReference type="SUPFAM" id="SSF103473">
    <property type="entry name" value="MFS general substrate transporter"/>
    <property type="match status" value="1"/>
</dbReference>
<reference evidence="11 12" key="1">
    <citation type="submission" date="2018-12" db="EMBL/GenBank/DDBJ databases">
        <title>Venturia inaequalis Genome Resource.</title>
        <authorList>
            <person name="Lichtner F.J."/>
        </authorList>
    </citation>
    <scope>NUCLEOTIDE SEQUENCE [LARGE SCALE GENOMIC DNA]</scope>
    <source>
        <strain evidence="11 12">120213</strain>
    </source>
</reference>
<gene>
    <name evidence="11" type="ORF">EG328_010202</name>
</gene>
<feature type="transmembrane region" description="Helical" evidence="8">
    <location>
        <begin position="444"/>
        <end position="463"/>
    </location>
</feature>
<organism evidence="11 12">
    <name type="scientific">Venturia inaequalis</name>
    <name type="common">Apple scab fungus</name>
    <dbReference type="NCBI Taxonomy" id="5025"/>
    <lineage>
        <taxon>Eukaryota</taxon>
        <taxon>Fungi</taxon>
        <taxon>Dikarya</taxon>
        <taxon>Ascomycota</taxon>
        <taxon>Pezizomycotina</taxon>
        <taxon>Dothideomycetes</taxon>
        <taxon>Pleosporomycetidae</taxon>
        <taxon>Venturiales</taxon>
        <taxon>Venturiaceae</taxon>
        <taxon>Venturia</taxon>
    </lineage>
</organism>
<dbReference type="InterPro" id="IPR005829">
    <property type="entry name" value="Sugar_transporter_CS"/>
</dbReference>
<feature type="transmembrane region" description="Helical" evidence="8">
    <location>
        <begin position="753"/>
        <end position="774"/>
    </location>
</feature>
<dbReference type="GO" id="GO:0016020">
    <property type="term" value="C:membrane"/>
    <property type="evidence" value="ECO:0007669"/>
    <property type="project" value="UniProtKB-SubCell"/>
</dbReference>
<dbReference type="PROSITE" id="PS00217">
    <property type="entry name" value="SUGAR_TRANSPORT_2"/>
    <property type="match status" value="1"/>
</dbReference>
<keyword evidence="2" id="KW-0813">Transport</keyword>
<feature type="region of interest" description="Disordered" evidence="7">
    <location>
        <begin position="862"/>
        <end position="895"/>
    </location>
</feature>
<comment type="subcellular location">
    <subcellularLocation>
        <location evidence="1">Membrane</location>
        <topology evidence="1">Multi-pass membrane protein</topology>
    </subcellularLocation>
</comment>
<feature type="domain" description="Fe2OG dioxygenase" evidence="10">
    <location>
        <begin position="137"/>
        <end position="257"/>
    </location>
</feature>
<evidence type="ECO:0000256" key="7">
    <source>
        <dbReference type="SAM" id="MobiDB-lite"/>
    </source>
</evidence>
<proteinExistence type="predicted"/>
<feature type="transmembrane region" description="Helical" evidence="8">
    <location>
        <begin position="650"/>
        <end position="670"/>
    </location>
</feature>
<feature type="transmembrane region" description="Helical" evidence="8">
    <location>
        <begin position="826"/>
        <end position="845"/>
    </location>
</feature>
<dbReference type="InterPro" id="IPR004738">
    <property type="entry name" value="Phos_permease"/>
</dbReference>
<dbReference type="InterPro" id="IPR020846">
    <property type="entry name" value="MFS_dom"/>
</dbReference>
<feature type="transmembrane region" description="Helical" evidence="8">
    <location>
        <begin position="380"/>
        <end position="398"/>
    </location>
</feature>
<name>A0A8H3U840_VENIN</name>
<dbReference type="CDD" id="cd17364">
    <property type="entry name" value="MFS_PhT"/>
    <property type="match status" value="1"/>
</dbReference>
<feature type="transmembrane region" description="Helical" evidence="8">
    <location>
        <begin position="690"/>
        <end position="713"/>
    </location>
</feature>
<dbReference type="Pfam" id="PF14226">
    <property type="entry name" value="DIOX_N"/>
    <property type="match status" value="1"/>
</dbReference>
<accession>A0A8H3U840</accession>
<evidence type="ECO:0000256" key="5">
    <source>
        <dbReference type="ARBA" id="ARBA00022989"/>
    </source>
</evidence>
<dbReference type="NCBIfam" id="TIGR00887">
    <property type="entry name" value="2A0109"/>
    <property type="match status" value="1"/>
</dbReference>
<keyword evidence="5 8" id="KW-1133">Transmembrane helix</keyword>
<sequence>MSTLPKEMSTPISKKFFDLPVEVKGLAPHPPGGSHHRGYSGIGVEKVIQSGLDVVGETDREAWRAVPDYKESFEMGNTDDALQPNIWLPEHEIPGFKEFMTTFFTTCSTLIHQILKALSTSLSLPSEDTLSKSHSKSLFQTRLPHYPSLPAAVLRKGEKSRISAHSDFGTLTLLFQDSTGGLEIEDPLAPGIFRAARPVEGTVVVNVGDLMERWSNGRWRSGVHRVVAPPVGQGKVGGEVGEEMVQARYSIPFFATADPETVVEALEGCWDGGGNPKRFGRTTAWDPLPAYSVPISTYIIPARVNHPIPPRTKRILKRKFNILSNAKETNHAQGKPYKDAHVEDPNERRRLALAEIDKAPFGWYHVRAIVVGGIGFFTDAYDLFAVGLITNMLGIVYWHNAKSKPGTIPSSADTSIKVATSAGTVVGQVGFGILADIVGRKKMYGLELILIIFATVAQSLTAAGPGLSIVGTIVFWRVLMGIGIGGDYPLSSIITSEFATTKWRGAMMGSVFAMQGIGQFAAGLMALIVTAGYKESLLTATTVAKCNGVCGLAVDKMWRIIIGFGAVPGCIALYYRLTIPETPRYTFDVARDIVKGASDGQAYLSGNPHGNPDEIERVQVMQEDSEQLEIPQASWRDFLNHYGKWKNAKVLIGTAGSWFFLDVAFYGVSLNNSVILKQIGYAGGSNVYHILYNTAVGNLIIVCAGAIPGYWVTVALVDTVGRKPIQIGGFIILTIVFCVMGFAYHHLSGGALLGLYVIAQFFFNFGPNTTTFIVPGECFPTRYRSSSHGISAASGKIGAILAQALIGPLRTRGAPPGSSSSPWLNHVLQIFALFMFCGIFTSLLIPETKRKTLEQLAGEVEGTPEYDPENMTMRGKRMSRDSPVEMHTITPGKQV</sequence>
<evidence type="ECO:0000256" key="2">
    <source>
        <dbReference type="ARBA" id="ARBA00022448"/>
    </source>
</evidence>
<feature type="transmembrane region" description="Helical" evidence="8">
    <location>
        <begin position="557"/>
        <end position="575"/>
    </location>
</feature>
<feature type="domain" description="Major facilitator superfamily (MFS) profile" evidence="9">
    <location>
        <begin position="368"/>
        <end position="849"/>
    </location>
</feature>
<dbReference type="InterPro" id="IPR005828">
    <property type="entry name" value="MFS_sugar_transport-like"/>
</dbReference>
<keyword evidence="3" id="KW-0592">Phosphate transport</keyword>
<evidence type="ECO:0000256" key="1">
    <source>
        <dbReference type="ARBA" id="ARBA00004141"/>
    </source>
</evidence>
<dbReference type="GO" id="GO:0005315">
    <property type="term" value="F:phosphate transmembrane transporter activity"/>
    <property type="evidence" value="ECO:0007669"/>
    <property type="project" value="InterPro"/>
</dbReference>
<dbReference type="GO" id="GO:0006817">
    <property type="term" value="P:phosphate ion transport"/>
    <property type="evidence" value="ECO:0007669"/>
    <property type="project" value="UniProtKB-KW"/>
</dbReference>
<dbReference type="SUPFAM" id="SSF51197">
    <property type="entry name" value="Clavaminate synthase-like"/>
    <property type="match status" value="1"/>
</dbReference>
<dbReference type="PROSITE" id="PS51471">
    <property type="entry name" value="FE2OG_OXY"/>
    <property type="match status" value="1"/>
</dbReference>
<evidence type="ECO:0000256" key="8">
    <source>
        <dbReference type="SAM" id="Phobius"/>
    </source>
</evidence>
<feature type="transmembrane region" description="Helical" evidence="8">
    <location>
        <begin position="786"/>
        <end position="806"/>
    </location>
</feature>
<feature type="transmembrane region" description="Helical" evidence="8">
    <location>
        <begin position="725"/>
        <end position="747"/>
    </location>
</feature>
<dbReference type="InterPro" id="IPR027443">
    <property type="entry name" value="IPNS-like_sf"/>
</dbReference>